<dbReference type="InterPro" id="IPR002818">
    <property type="entry name" value="DJ-1/PfpI"/>
</dbReference>
<evidence type="ECO:0000313" key="2">
    <source>
        <dbReference type="EMBL" id="RKD76397.1"/>
    </source>
</evidence>
<dbReference type="GO" id="GO:0006508">
    <property type="term" value="P:proteolysis"/>
    <property type="evidence" value="ECO:0007669"/>
    <property type="project" value="UniProtKB-KW"/>
</dbReference>
<dbReference type="AlphaFoldDB" id="A0A419V8L3"/>
<dbReference type="OrthoDB" id="6003696at2"/>
<dbReference type="PANTHER" id="PTHR48094:SF19">
    <property type="entry name" value="DJ-1_PFPI DOMAIN-CONTAINING PROTEIN"/>
    <property type="match status" value="1"/>
</dbReference>
<dbReference type="CDD" id="cd03140">
    <property type="entry name" value="GATase1_PfpI_3"/>
    <property type="match status" value="1"/>
</dbReference>
<dbReference type="Gene3D" id="3.40.50.880">
    <property type="match status" value="1"/>
</dbReference>
<accession>A0A419V8L3</accession>
<evidence type="ECO:0000259" key="1">
    <source>
        <dbReference type="Pfam" id="PF01965"/>
    </source>
</evidence>
<protein>
    <submittedName>
        <fullName evidence="2">Putative intracellular protease/amidase</fullName>
    </submittedName>
</protein>
<dbReference type="PANTHER" id="PTHR48094">
    <property type="entry name" value="PROTEIN/NUCLEIC ACID DEGLYCASE DJ-1-RELATED"/>
    <property type="match status" value="1"/>
</dbReference>
<keyword evidence="3" id="KW-1185">Reference proteome</keyword>
<dbReference type="InterPro" id="IPR050325">
    <property type="entry name" value="Prot/Nucl_acid_deglycase"/>
</dbReference>
<reference evidence="2 3" key="1">
    <citation type="submission" date="2018-09" db="EMBL/GenBank/DDBJ databases">
        <title>Genomic Encyclopedia of Archaeal and Bacterial Type Strains, Phase II (KMG-II): from individual species to whole genera.</title>
        <authorList>
            <person name="Goeker M."/>
        </authorList>
    </citation>
    <scope>NUCLEOTIDE SEQUENCE [LARGE SCALE GENOMIC DNA]</scope>
    <source>
        <strain evidence="2 3">DSM 17008</strain>
    </source>
</reference>
<feature type="domain" description="DJ-1/PfpI" evidence="1">
    <location>
        <begin position="4"/>
        <end position="176"/>
    </location>
</feature>
<sequence length="209" mass="23412">MRIKNVYLYVLDTMADWEYGYLTAELNTGRCFKKDIMPLKVITAGADKEKVTTMGGVSIQPELSFDECSFERDSLFILPGGDTWGEEIHEPVLRKVGEAMEAGAVIAAICGATVGLARMGYLDTKRHTSNDLEYLQMVCPDYKGEALYETEPAVTDGNVITASGIAPLEFAREVLKKLDVFTPDTLDAWYHLNKTHRPEYYYQLMKATS</sequence>
<keyword evidence="2" id="KW-0378">Hydrolase</keyword>
<comment type="caution">
    <text evidence="2">The sequence shown here is derived from an EMBL/GenBank/DDBJ whole genome shotgun (WGS) entry which is preliminary data.</text>
</comment>
<evidence type="ECO:0000313" key="3">
    <source>
        <dbReference type="Proteomes" id="UP000285120"/>
    </source>
</evidence>
<dbReference type="Proteomes" id="UP000285120">
    <property type="component" value="Unassembled WGS sequence"/>
</dbReference>
<dbReference type="GO" id="GO:0005737">
    <property type="term" value="C:cytoplasm"/>
    <property type="evidence" value="ECO:0007669"/>
    <property type="project" value="TreeGrafter"/>
</dbReference>
<dbReference type="Pfam" id="PF01965">
    <property type="entry name" value="DJ-1_PfpI"/>
    <property type="match status" value="1"/>
</dbReference>
<gene>
    <name evidence="2" type="ORF">ATL39_0614</name>
</gene>
<dbReference type="GO" id="GO:0008233">
    <property type="term" value="F:peptidase activity"/>
    <property type="evidence" value="ECO:0007669"/>
    <property type="project" value="UniProtKB-KW"/>
</dbReference>
<proteinExistence type="predicted"/>
<dbReference type="SUPFAM" id="SSF52317">
    <property type="entry name" value="Class I glutamine amidotransferase-like"/>
    <property type="match status" value="1"/>
</dbReference>
<organism evidence="2 3">
    <name type="scientific">Sinobaca qinghaiensis</name>
    <dbReference type="NCBI Taxonomy" id="342944"/>
    <lineage>
        <taxon>Bacteria</taxon>
        <taxon>Bacillati</taxon>
        <taxon>Bacillota</taxon>
        <taxon>Bacilli</taxon>
        <taxon>Bacillales</taxon>
        <taxon>Sporolactobacillaceae</taxon>
        <taxon>Sinobaca</taxon>
    </lineage>
</organism>
<keyword evidence="2" id="KW-0645">Protease</keyword>
<dbReference type="RefSeq" id="WP_120192007.1">
    <property type="nucleotide sequence ID" value="NZ_RAPK01000006.1"/>
</dbReference>
<name>A0A419V8L3_9BACL</name>
<dbReference type="InterPro" id="IPR029062">
    <property type="entry name" value="Class_I_gatase-like"/>
</dbReference>
<dbReference type="EMBL" id="RAPK01000006">
    <property type="protein sequence ID" value="RKD76397.1"/>
    <property type="molecule type" value="Genomic_DNA"/>
</dbReference>